<evidence type="ECO:0000313" key="2">
    <source>
        <dbReference type="EMBL" id="RQG90343.1"/>
    </source>
</evidence>
<gene>
    <name evidence="2" type="ORF">EA462_10235</name>
</gene>
<evidence type="ECO:0000313" key="3">
    <source>
        <dbReference type="Proteomes" id="UP000273828"/>
    </source>
</evidence>
<evidence type="ECO:0000256" key="1">
    <source>
        <dbReference type="SAM" id="MobiDB-lite"/>
    </source>
</evidence>
<protein>
    <submittedName>
        <fullName evidence="2">Uncharacterized protein</fullName>
    </submittedName>
</protein>
<comment type="caution">
    <text evidence="2">The sequence shown here is derived from an EMBL/GenBank/DDBJ whole genome shotgun (WGS) entry which is preliminary data.</text>
</comment>
<organism evidence="2 3">
    <name type="scientific">Natrarchaeobius halalkaliphilus</name>
    <dbReference type="NCBI Taxonomy" id="1679091"/>
    <lineage>
        <taxon>Archaea</taxon>
        <taxon>Methanobacteriati</taxon>
        <taxon>Methanobacteriota</taxon>
        <taxon>Stenosarchaea group</taxon>
        <taxon>Halobacteria</taxon>
        <taxon>Halobacteriales</taxon>
        <taxon>Natrialbaceae</taxon>
        <taxon>Natrarchaeobius</taxon>
    </lineage>
</organism>
<keyword evidence="3" id="KW-1185">Reference proteome</keyword>
<proteinExistence type="predicted"/>
<dbReference type="Proteomes" id="UP000273828">
    <property type="component" value="Unassembled WGS sequence"/>
</dbReference>
<feature type="compositionally biased region" description="Basic residues" evidence="1">
    <location>
        <begin position="59"/>
        <end position="69"/>
    </location>
</feature>
<dbReference type="EMBL" id="REFY01000003">
    <property type="protein sequence ID" value="RQG90343.1"/>
    <property type="molecule type" value="Genomic_DNA"/>
</dbReference>
<feature type="region of interest" description="Disordered" evidence="1">
    <location>
        <begin position="52"/>
        <end position="83"/>
    </location>
</feature>
<dbReference type="AlphaFoldDB" id="A0A3N6LMJ3"/>
<reference evidence="2 3" key="1">
    <citation type="submission" date="2018-10" db="EMBL/GenBank/DDBJ databases">
        <title>Natrarchaeobius chitinivorans gen. nov., sp. nov., and Natrarchaeobius haloalkaliphilus sp. nov., alkaliphilic, chitin-utilizing haloarchaea from hypersaline alkaline lakes.</title>
        <authorList>
            <person name="Sorokin D.Y."/>
            <person name="Elcheninov A.G."/>
            <person name="Kostrikina N.A."/>
            <person name="Bale N.J."/>
            <person name="Sinninghe Damste J.S."/>
            <person name="Khijniak T.V."/>
            <person name="Kublanov I.V."/>
            <person name="Toshchakov S.V."/>
        </authorList>
    </citation>
    <scope>NUCLEOTIDE SEQUENCE [LARGE SCALE GENOMIC DNA]</scope>
    <source>
        <strain evidence="2 3">AArcht-Sl</strain>
    </source>
</reference>
<name>A0A3N6LMJ3_9EURY</name>
<accession>A0A3N6LMJ3</accession>
<sequence>MVGVKPLEDLLGEIDRDELDRRICSHPKPRTSREFVCPECEARCTRLLNKDGEAGHAKGCSRRLRRTGSVRKPPMLTDGGERE</sequence>